<keyword evidence="1" id="KW-0472">Membrane</keyword>
<dbReference type="EMBL" id="SUME01000002">
    <property type="protein sequence ID" value="TJZ62279.1"/>
    <property type="molecule type" value="Genomic_DNA"/>
</dbReference>
<name>A0A4U0P4T2_9SPHI</name>
<accession>A0A4U0P4T2</accession>
<dbReference type="Proteomes" id="UP000306808">
    <property type="component" value="Unassembled WGS sequence"/>
</dbReference>
<protein>
    <recommendedName>
        <fullName evidence="4">Cardiolipin synthase N-terminal domain-containing protein</fullName>
    </recommendedName>
</protein>
<organism evidence="2 3">
    <name type="scientific">Sphingobacterium olei</name>
    <dbReference type="NCBI Taxonomy" id="2571155"/>
    <lineage>
        <taxon>Bacteria</taxon>
        <taxon>Pseudomonadati</taxon>
        <taxon>Bacteroidota</taxon>
        <taxon>Sphingobacteriia</taxon>
        <taxon>Sphingobacteriales</taxon>
        <taxon>Sphingobacteriaceae</taxon>
        <taxon>Sphingobacterium</taxon>
    </lineage>
</organism>
<feature type="transmembrane region" description="Helical" evidence="1">
    <location>
        <begin position="36"/>
        <end position="57"/>
    </location>
</feature>
<evidence type="ECO:0000313" key="3">
    <source>
        <dbReference type="Proteomes" id="UP000306808"/>
    </source>
</evidence>
<feature type="transmembrane region" description="Helical" evidence="1">
    <location>
        <begin position="69"/>
        <end position="89"/>
    </location>
</feature>
<feature type="transmembrane region" description="Helical" evidence="1">
    <location>
        <begin position="12"/>
        <end position="30"/>
    </location>
</feature>
<keyword evidence="3" id="KW-1185">Reference proteome</keyword>
<keyword evidence="1" id="KW-0812">Transmembrane</keyword>
<gene>
    <name evidence="2" type="ORF">FAZ15_07175</name>
</gene>
<dbReference type="AlphaFoldDB" id="A0A4U0P4T2"/>
<keyword evidence="1" id="KW-1133">Transmembrane helix</keyword>
<proteinExistence type="predicted"/>
<evidence type="ECO:0000256" key="1">
    <source>
        <dbReference type="SAM" id="Phobius"/>
    </source>
</evidence>
<comment type="caution">
    <text evidence="2">The sequence shown here is derived from an EMBL/GenBank/DDBJ whole genome shotgun (WGS) entry which is preliminary data.</text>
</comment>
<dbReference type="OrthoDB" id="714196at2"/>
<reference evidence="2 3" key="1">
    <citation type="submission" date="2019-04" db="EMBL/GenBank/DDBJ databases">
        <title>Sphingobacterium olei sp. nov., isolated from oil-contaminated soil.</title>
        <authorList>
            <person name="Liu B."/>
        </authorList>
    </citation>
    <scope>NUCLEOTIDE SEQUENCE [LARGE SCALE GENOMIC DNA]</scope>
    <source>
        <strain evidence="2 3">HAL-9</strain>
    </source>
</reference>
<sequence>MKLMNLFHQTKEAFLFSLVFYIIGILLLTLKVSFAPFIFSVSLLISLIWVFMVLREIMLSPYIDPSERIMLTLFIVFLNIIGGIVYFYFIRERVIQQKGTKK</sequence>
<evidence type="ECO:0000313" key="2">
    <source>
        <dbReference type="EMBL" id="TJZ62279.1"/>
    </source>
</evidence>
<evidence type="ECO:0008006" key="4">
    <source>
        <dbReference type="Google" id="ProtNLM"/>
    </source>
</evidence>